<dbReference type="Pfam" id="PF13377">
    <property type="entry name" value="Peripla_BP_3"/>
    <property type="match status" value="1"/>
</dbReference>
<dbReference type="EMBL" id="JAQAGZ010000002">
    <property type="protein sequence ID" value="MCZ8511652.1"/>
    <property type="molecule type" value="Genomic_DNA"/>
</dbReference>
<dbReference type="RefSeq" id="WP_269880048.1">
    <property type="nucleotide sequence ID" value="NZ_JAQAGZ010000002.1"/>
</dbReference>
<gene>
    <name evidence="5" type="ORF">O9H85_04235</name>
</gene>
<feature type="domain" description="HTH gntR-type" evidence="4">
    <location>
        <begin position="8"/>
        <end position="76"/>
    </location>
</feature>
<evidence type="ECO:0000259" key="4">
    <source>
        <dbReference type="PROSITE" id="PS50949"/>
    </source>
</evidence>
<dbReference type="SMART" id="SM00345">
    <property type="entry name" value="HTH_GNTR"/>
    <property type="match status" value="1"/>
</dbReference>
<dbReference type="CDD" id="cd06267">
    <property type="entry name" value="PBP1_LacI_sugar_binding-like"/>
    <property type="match status" value="1"/>
</dbReference>
<dbReference type="InterPro" id="IPR046335">
    <property type="entry name" value="LacI/GalR-like_sensor"/>
</dbReference>
<keyword evidence="6" id="KW-1185">Reference proteome</keyword>
<evidence type="ECO:0000256" key="3">
    <source>
        <dbReference type="ARBA" id="ARBA00023163"/>
    </source>
</evidence>
<dbReference type="SUPFAM" id="SSF46785">
    <property type="entry name" value="Winged helix' DNA-binding domain"/>
    <property type="match status" value="1"/>
</dbReference>
<dbReference type="Gene3D" id="1.10.10.10">
    <property type="entry name" value="Winged helix-like DNA-binding domain superfamily/Winged helix DNA-binding domain"/>
    <property type="match status" value="1"/>
</dbReference>
<dbReference type="PANTHER" id="PTHR30146">
    <property type="entry name" value="LACI-RELATED TRANSCRIPTIONAL REPRESSOR"/>
    <property type="match status" value="1"/>
</dbReference>
<dbReference type="PRINTS" id="PR00035">
    <property type="entry name" value="HTHGNTR"/>
</dbReference>
<dbReference type="SUPFAM" id="SSF53822">
    <property type="entry name" value="Periplasmic binding protein-like I"/>
    <property type="match status" value="1"/>
</dbReference>
<keyword evidence="1" id="KW-0805">Transcription regulation</keyword>
<dbReference type="InterPro" id="IPR000524">
    <property type="entry name" value="Tscrpt_reg_HTH_GntR"/>
</dbReference>
<dbReference type="Gene3D" id="3.40.50.2300">
    <property type="match status" value="2"/>
</dbReference>
<dbReference type="PROSITE" id="PS50949">
    <property type="entry name" value="HTH_GNTR"/>
    <property type="match status" value="1"/>
</dbReference>
<dbReference type="InterPro" id="IPR036388">
    <property type="entry name" value="WH-like_DNA-bd_sf"/>
</dbReference>
<comment type="caution">
    <text evidence="5">The sequence shown here is derived from an EMBL/GenBank/DDBJ whole genome shotgun (WGS) entry which is preliminary data.</text>
</comment>
<sequence length="389" mass="43868">MANSVKRTPLYKQIEMYIYDHMRNNNWEEHHKLPSETELAEQFNVSRLTVKNAMQNLIDKGLIYRIQGKGSFISDQKGEPLLYESGPAEAKEKLIAYIVPLAKTMHALQMINGIEEQLTKQGYRLLLFKTYNSKEVEKQVLQEAIRYNVAGIIIYPVEGETYSEEILKLSLSSFPLVIVDRYLRGIETNCVYASNTKGAYDAVSHLLQSGHKKIGFVSTQINGTSSIEDRLAGYELALAEHNAPIEHRLRRTHFHLDQVNNIISTGSIEASVKHELQEFIGQNPDMTAIFAVNSPLGITVMEAASDMGIRVPEQLSVCFFDDFMFSDYSRIPPTCVDQQAYLIGQAAAKLIAAVIEDPNQERRKIEIPTILKVRSSTALCETKMNCAEC</sequence>
<organism evidence="5 6">
    <name type="scientific">Paenibacillus gyeongsangnamensis</name>
    <dbReference type="NCBI Taxonomy" id="3388067"/>
    <lineage>
        <taxon>Bacteria</taxon>
        <taxon>Bacillati</taxon>
        <taxon>Bacillota</taxon>
        <taxon>Bacilli</taxon>
        <taxon>Bacillales</taxon>
        <taxon>Paenibacillaceae</taxon>
        <taxon>Paenibacillus</taxon>
    </lineage>
</organism>
<evidence type="ECO:0000256" key="2">
    <source>
        <dbReference type="ARBA" id="ARBA00023125"/>
    </source>
</evidence>
<proteinExistence type="predicted"/>
<dbReference type="PANTHER" id="PTHR30146:SF109">
    <property type="entry name" value="HTH-TYPE TRANSCRIPTIONAL REGULATOR GALS"/>
    <property type="match status" value="1"/>
</dbReference>
<dbReference type="CDD" id="cd07377">
    <property type="entry name" value="WHTH_GntR"/>
    <property type="match status" value="1"/>
</dbReference>
<dbReference type="Proteomes" id="UP001527882">
    <property type="component" value="Unassembled WGS sequence"/>
</dbReference>
<dbReference type="InterPro" id="IPR028082">
    <property type="entry name" value="Peripla_BP_I"/>
</dbReference>
<keyword evidence="3" id="KW-0804">Transcription</keyword>
<evidence type="ECO:0000313" key="5">
    <source>
        <dbReference type="EMBL" id="MCZ8511652.1"/>
    </source>
</evidence>
<evidence type="ECO:0000256" key="1">
    <source>
        <dbReference type="ARBA" id="ARBA00023015"/>
    </source>
</evidence>
<keyword evidence="2" id="KW-0238">DNA-binding</keyword>
<accession>A0ABT4Q481</accession>
<dbReference type="InterPro" id="IPR036390">
    <property type="entry name" value="WH_DNA-bd_sf"/>
</dbReference>
<reference evidence="5 6" key="1">
    <citation type="submission" date="2022-12" db="EMBL/GenBank/DDBJ databases">
        <title>Draft genome sequence of Paenibacillus sp. dW9.</title>
        <authorList>
            <person name="Choi E.-W."/>
            <person name="Kim D.-U."/>
        </authorList>
    </citation>
    <scope>NUCLEOTIDE SEQUENCE [LARGE SCALE GENOMIC DNA]</scope>
    <source>
        <strain evidence="6">dW9</strain>
    </source>
</reference>
<evidence type="ECO:0000313" key="6">
    <source>
        <dbReference type="Proteomes" id="UP001527882"/>
    </source>
</evidence>
<name>A0ABT4Q481_9BACL</name>
<dbReference type="Pfam" id="PF00392">
    <property type="entry name" value="GntR"/>
    <property type="match status" value="1"/>
</dbReference>
<protein>
    <submittedName>
        <fullName evidence="5">GntR family transcriptional regulator</fullName>
    </submittedName>
</protein>